<dbReference type="InterPro" id="IPR036353">
    <property type="entry name" value="XPC-bd_sf"/>
</dbReference>
<evidence type="ECO:0000256" key="4">
    <source>
        <dbReference type="ARBA" id="ARBA00023242"/>
    </source>
</evidence>
<dbReference type="Gene3D" id="1.10.10.540">
    <property type="entry name" value="XPC-binding domain"/>
    <property type="match status" value="1"/>
</dbReference>
<dbReference type="GO" id="GO:0043130">
    <property type="term" value="F:ubiquitin binding"/>
    <property type="evidence" value="ECO:0007669"/>
    <property type="project" value="UniProtKB-UniRule"/>
</dbReference>
<dbReference type="InterPro" id="IPR006636">
    <property type="entry name" value="STI1_HS-bd"/>
</dbReference>
<feature type="domain" description="UBA" evidence="7">
    <location>
        <begin position="369"/>
        <end position="410"/>
    </location>
</feature>
<evidence type="ECO:0000256" key="3">
    <source>
        <dbReference type="ARBA" id="ARBA00023204"/>
    </source>
</evidence>
<dbReference type="Pfam" id="PF09280">
    <property type="entry name" value="XPC-binding"/>
    <property type="match status" value="1"/>
</dbReference>
<evidence type="ECO:0000256" key="5">
    <source>
        <dbReference type="RuleBase" id="RU367049"/>
    </source>
</evidence>
<evidence type="ECO:0000256" key="2">
    <source>
        <dbReference type="ARBA" id="ARBA00022763"/>
    </source>
</evidence>
<dbReference type="FunCoup" id="K5W6L4">
    <property type="interactions" value="561"/>
</dbReference>
<dbReference type="RefSeq" id="XP_007397283.1">
    <property type="nucleotide sequence ID" value="XM_007397221.1"/>
</dbReference>
<dbReference type="AlphaFoldDB" id="K5W6L4"/>
<dbReference type="GeneID" id="18917144"/>
<dbReference type="FunFam" id="1.10.8.10:FF:000002">
    <property type="entry name" value="UV excision repair protein RAD23 homolog"/>
    <property type="match status" value="1"/>
</dbReference>
<dbReference type="InterPro" id="IPR009060">
    <property type="entry name" value="UBA-like_sf"/>
</dbReference>
<comment type="similarity">
    <text evidence="5">Belongs to the RAD23 family.</text>
</comment>
<keyword evidence="2 5" id="KW-0227">DNA damage</keyword>
<dbReference type="EMBL" id="JH930473">
    <property type="protein sequence ID" value="EKM54594.1"/>
    <property type="molecule type" value="Genomic_DNA"/>
</dbReference>
<dbReference type="NCBIfam" id="TIGR00601">
    <property type="entry name" value="rad23"/>
    <property type="match status" value="1"/>
</dbReference>
<dbReference type="PANTHER" id="PTHR10621:SF0">
    <property type="entry name" value="UV EXCISION REPAIR PROTEIN RAD23"/>
    <property type="match status" value="1"/>
</dbReference>
<evidence type="ECO:0000259" key="7">
    <source>
        <dbReference type="PROSITE" id="PS50030"/>
    </source>
</evidence>
<dbReference type="FunFam" id="1.10.8.10:FF:000003">
    <property type="entry name" value="UV excision repair protein RAD23 homolog"/>
    <property type="match status" value="1"/>
</dbReference>
<dbReference type="SUPFAM" id="SSF46934">
    <property type="entry name" value="UBA-like"/>
    <property type="match status" value="2"/>
</dbReference>
<feature type="domain" description="Ubiquitin-like" evidence="8">
    <location>
        <begin position="1"/>
        <end position="76"/>
    </location>
</feature>
<dbReference type="InterPro" id="IPR004806">
    <property type="entry name" value="Rad23"/>
</dbReference>
<keyword evidence="4 5" id="KW-0539">Nucleus</keyword>
<proteinExistence type="inferred from homology"/>
<dbReference type="InterPro" id="IPR015940">
    <property type="entry name" value="UBA"/>
</dbReference>
<dbReference type="SMART" id="SM00213">
    <property type="entry name" value="UBQ"/>
    <property type="match status" value="1"/>
</dbReference>
<gene>
    <name evidence="9" type="ORF">PHACADRAFT_258558</name>
</gene>
<dbReference type="SUPFAM" id="SSF101238">
    <property type="entry name" value="XPC-binding domain"/>
    <property type="match status" value="1"/>
</dbReference>
<dbReference type="InterPro" id="IPR029071">
    <property type="entry name" value="Ubiquitin-like_domsf"/>
</dbReference>
<dbReference type="KEGG" id="pco:PHACADRAFT_258558"/>
<dbReference type="STRING" id="650164.K5W6L4"/>
<dbReference type="InterPro" id="IPR000626">
    <property type="entry name" value="Ubiquitin-like_dom"/>
</dbReference>
<dbReference type="Gene3D" id="3.10.20.90">
    <property type="entry name" value="Phosphatidylinositol 3-kinase Catalytic Subunit, Chain A, domain 1"/>
    <property type="match status" value="1"/>
</dbReference>
<dbReference type="Pfam" id="PF00240">
    <property type="entry name" value="ubiquitin"/>
    <property type="match status" value="1"/>
</dbReference>
<feature type="compositionally biased region" description="Gly residues" evidence="6">
    <location>
        <begin position="281"/>
        <end position="292"/>
    </location>
</feature>
<feature type="domain" description="UBA" evidence="7">
    <location>
        <begin position="156"/>
        <end position="197"/>
    </location>
</feature>
<dbReference type="SMART" id="SM00727">
    <property type="entry name" value="STI1"/>
    <property type="match status" value="1"/>
</dbReference>
<dbReference type="Gene3D" id="1.10.8.10">
    <property type="entry name" value="DNA helicase RuvA subunit, C-terminal domain"/>
    <property type="match status" value="2"/>
</dbReference>
<dbReference type="GO" id="GO:0005654">
    <property type="term" value="C:nucleoplasm"/>
    <property type="evidence" value="ECO:0007669"/>
    <property type="project" value="TreeGrafter"/>
</dbReference>
<dbReference type="GO" id="GO:0003684">
    <property type="term" value="F:damaged DNA binding"/>
    <property type="evidence" value="ECO:0007669"/>
    <property type="project" value="UniProtKB-UniRule"/>
</dbReference>
<name>K5W6L4_PHACS</name>
<dbReference type="SMART" id="SM00165">
    <property type="entry name" value="UBA"/>
    <property type="match status" value="2"/>
</dbReference>
<dbReference type="InterPro" id="IPR015360">
    <property type="entry name" value="XPC-bd"/>
</dbReference>
<evidence type="ECO:0000313" key="10">
    <source>
        <dbReference type="Proteomes" id="UP000008370"/>
    </source>
</evidence>
<keyword evidence="3 5" id="KW-0234">DNA repair</keyword>
<dbReference type="Pfam" id="PF00627">
    <property type="entry name" value="UBA"/>
    <property type="match status" value="2"/>
</dbReference>
<dbReference type="GO" id="GO:0070628">
    <property type="term" value="F:proteasome binding"/>
    <property type="evidence" value="ECO:0007669"/>
    <property type="project" value="TreeGrafter"/>
</dbReference>
<dbReference type="PANTHER" id="PTHR10621">
    <property type="entry name" value="UV EXCISION REPAIR PROTEIN RAD23"/>
    <property type="match status" value="1"/>
</dbReference>
<accession>K5W6L4</accession>
<feature type="region of interest" description="Disordered" evidence="6">
    <location>
        <begin position="95"/>
        <end position="137"/>
    </location>
</feature>
<feature type="region of interest" description="Disordered" evidence="6">
    <location>
        <begin position="258"/>
        <end position="295"/>
    </location>
</feature>
<dbReference type="CDD" id="cd01805">
    <property type="entry name" value="Ubl_Rad23"/>
    <property type="match status" value="1"/>
</dbReference>
<protein>
    <recommendedName>
        <fullName evidence="5">UV excision repair protein RAD23</fullName>
    </recommendedName>
</protein>
<keyword evidence="5" id="KW-0963">Cytoplasm</keyword>
<keyword evidence="10" id="KW-1185">Reference proteome</keyword>
<dbReference type="PRINTS" id="PR01839">
    <property type="entry name" value="RAD23PROTEIN"/>
</dbReference>
<dbReference type="GO" id="GO:0043161">
    <property type="term" value="P:proteasome-mediated ubiquitin-dependent protein catabolic process"/>
    <property type="evidence" value="ECO:0007669"/>
    <property type="project" value="UniProtKB-UniRule"/>
</dbReference>
<feature type="region of interest" description="Disordered" evidence="6">
    <location>
        <begin position="207"/>
        <end position="231"/>
    </location>
</feature>
<feature type="compositionally biased region" description="Low complexity" evidence="6">
    <location>
        <begin position="258"/>
        <end position="280"/>
    </location>
</feature>
<dbReference type="FunFam" id="3.10.20.90:FF:000254">
    <property type="entry name" value="UV excision repair protein Rad23"/>
    <property type="match status" value="1"/>
</dbReference>
<keyword evidence="1" id="KW-0677">Repeat</keyword>
<organism evidence="9 10">
    <name type="scientific">Phanerochaete carnosa (strain HHB-10118-sp)</name>
    <name type="common">White-rot fungus</name>
    <name type="synonym">Peniophora carnosa</name>
    <dbReference type="NCBI Taxonomy" id="650164"/>
    <lineage>
        <taxon>Eukaryota</taxon>
        <taxon>Fungi</taxon>
        <taxon>Dikarya</taxon>
        <taxon>Basidiomycota</taxon>
        <taxon>Agaricomycotina</taxon>
        <taxon>Agaricomycetes</taxon>
        <taxon>Polyporales</taxon>
        <taxon>Phanerochaetaceae</taxon>
        <taxon>Phanerochaete</taxon>
    </lineage>
</organism>
<evidence type="ECO:0000259" key="8">
    <source>
        <dbReference type="PROSITE" id="PS50053"/>
    </source>
</evidence>
<evidence type="ECO:0000256" key="6">
    <source>
        <dbReference type="SAM" id="MobiDB-lite"/>
    </source>
</evidence>
<sequence>MKITVKTLQQKTFQLDAEPSETVADLKKKIEEGHGHPVATQKLIYSGQVLGDDKTVESCNIKEKGFLVLMVAKPKAEPKPAAAATPAAAAAATSAAPSNPPAAAPAAAPAPATSIPAAAPPQPPNAPILTPAQAAPVSTPAQSARAINDENAFVTGADLQTAVQNMMEMGFEREQAMRALRASYNNPERAVEYLFNGIPSHLEDVAAGTRAPQAQAPATPASAPAPAQAAQAPVPIPVEQLPRAPPAAGQPQNLFQLAQQQQAQQPGAAGARQPGQPGLSLPGGGGGGGGGLDISQLQSQPQIQHLRQLLQQNPALIQPVLHQLAQSNPELAELFTQHPEAIAQAIGLTPDDLEGGGDIPEGAHVIHVTEEEQAAIQRLQDLGFSRAAAIEAYFACDKDEAMAANYLFDSENQAD</sequence>
<comment type="subcellular location">
    <subcellularLocation>
        <location evidence="5">Nucleus</location>
    </subcellularLocation>
    <subcellularLocation>
        <location evidence="5">Cytoplasm</location>
    </subcellularLocation>
</comment>
<dbReference type="PROSITE" id="PS50053">
    <property type="entry name" value="UBIQUITIN_2"/>
    <property type="match status" value="1"/>
</dbReference>
<evidence type="ECO:0000256" key="1">
    <source>
        <dbReference type="ARBA" id="ARBA00022737"/>
    </source>
</evidence>
<dbReference type="Proteomes" id="UP000008370">
    <property type="component" value="Unassembled WGS sequence"/>
</dbReference>
<dbReference type="HOGENOM" id="CLU_040364_0_0_1"/>
<evidence type="ECO:0000313" key="9">
    <source>
        <dbReference type="EMBL" id="EKM54594.1"/>
    </source>
</evidence>
<dbReference type="OrthoDB" id="419317at2759"/>
<dbReference type="PROSITE" id="PS50030">
    <property type="entry name" value="UBA"/>
    <property type="match status" value="2"/>
</dbReference>
<comment type="function">
    <text evidence="5">Multiubiquitin chain receptor involved in modulation of proteasomal degradation. Involved in nucleotide excision repair.</text>
</comment>
<dbReference type="InParanoid" id="K5W6L4"/>
<dbReference type="GO" id="GO:0005829">
    <property type="term" value="C:cytosol"/>
    <property type="evidence" value="ECO:0007669"/>
    <property type="project" value="TreeGrafter"/>
</dbReference>
<dbReference type="SUPFAM" id="SSF54236">
    <property type="entry name" value="Ubiquitin-like"/>
    <property type="match status" value="1"/>
</dbReference>
<dbReference type="CDD" id="cd14281">
    <property type="entry name" value="UBA2_Rad23_like"/>
    <property type="match status" value="1"/>
</dbReference>
<feature type="compositionally biased region" description="Low complexity" evidence="6">
    <location>
        <begin position="104"/>
        <end position="117"/>
    </location>
</feature>
<dbReference type="GO" id="GO:0006289">
    <property type="term" value="P:nucleotide-excision repair"/>
    <property type="evidence" value="ECO:0007669"/>
    <property type="project" value="UniProtKB-UniRule"/>
</dbReference>
<reference evidence="9 10" key="1">
    <citation type="journal article" date="2012" name="BMC Genomics">
        <title>Comparative genomics of the white-rot fungi, Phanerochaete carnosa and P. chrysosporium, to elucidate the genetic basis of the distinct wood types they colonize.</title>
        <authorList>
            <person name="Suzuki H."/>
            <person name="MacDonald J."/>
            <person name="Syed K."/>
            <person name="Salamov A."/>
            <person name="Hori C."/>
            <person name="Aerts A."/>
            <person name="Henrissat B."/>
            <person name="Wiebenga A."/>
            <person name="vanKuyk P.A."/>
            <person name="Barry K."/>
            <person name="Lindquist E."/>
            <person name="LaButti K."/>
            <person name="Lapidus A."/>
            <person name="Lucas S."/>
            <person name="Coutinho P."/>
            <person name="Gong Y."/>
            <person name="Samejima M."/>
            <person name="Mahadevan R."/>
            <person name="Abou-Zaid M."/>
            <person name="de Vries R.P."/>
            <person name="Igarashi K."/>
            <person name="Yadav J.S."/>
            <person name="Grigoriev I.V."/>
            <person name="Master E.R."/>
        </authorList>
    </citation>
    <scope>NUCLEOTIDE SEQUENCE [LARGE SCALE GENOMIC DNA]</scope>
    <source>
        <strain evidence="9 10">HHB-10118-sp</strain>
    </source>
</reference>
<dbReference type="GO" id="GO:0031593">
    <property type="term" value="F:polyubiquitin modification-dependent protein binding"/>
    <property type="evidence" value="ECO:0007669"/>
    <property type="project" value="UniProtKB-UniRule"/>
</dbReference>